<dbReference type="OrthoDB" id="5185254at2"/>
<dbReference type="AlphaFoldDB" id="A0A1H3QVD6"/>
<accession>A0A1H3QVD6</accession>
<dbReference type="EC" id="3.1.-.-" evidence="8"/>
<dbReference type="EMBL" id="FNOT01000026">
    <property type="protein sequence ID" value="SDZ17397.1"/>
    <property type="molecule type" value="Genomic_DNA"/>
</dbReference>
<evidence type="ECO:0000256" key="3">
    <source>
        <dbReference type="ARBA" id="ARBA00022722"/>
    </source>
</evidence>
<feature type="binding site" evidence="8">
    <location>
        <position position="10"/>
    </location>
    <ligand>
        <name>Mg(2+)</name>
        <dbReference type="ChEBI" id="CHEBI:18420"/>
    </ligand>
</feature>
<evidence type="ECO:0000259" key="9">
    <source>
        <dbReference type="Pfam" id="PF01850"/>
    </source>
</evidence>
<comment type="cofactor">
    <cofactor evidence="1 8">
        <name>Mg(2+)</name>
        <dbReference type="ChEBI" id="CHEBI:18420"/>
    </cofactor>
</comment>
<dbReference type="InterPro" id="IPR029060">
    <property type="entry name" value="PIN-like_dom_sf"/>
</dbReference>
<keyword evidence="11" id="KW-1185">Reference proteome</keyword>
<comment type="similarity">
    <text evidence="7 8">Belongs to the PINc/VapC protein family.</text>
</comment>
<dbReference type="SUPFAM" id="SSF88723">
    <property type="entry name" value="PIN domain-like"/>
    <property type="match status" value="1"/>
</dbReference>
<dbReference type="GO" id="GO:0004540">
    <property type="term" value="F:RNA nuclease activity"/>
    <property type="evidence" value="ECO:0007669"/>
    <property type="project" value="InterPro"/>
</dbReference>
<dbReference type="CDD" id="cd18755">
    <property type="entry name" value="PIN_MtVapC3_VapC21-like"/>
    <property type="match status" value="1"/>
</dbReference>
<evidence type="ECO:0000256" key="6">
    <source>
        <dbReference type="ARBA" id="ARBA00022842"/>
    </source>
</evidence>
<gene>
    <name evidence="8" type="primary">vapC</name>
    <name evidence="10" type="ORF">SAMN05660209_04922</name>
</gene>
<evidence type="ECO:0000313" key="10">
    <source>
        <dbReference type="EMBL" id="SDZ17397.1"/>
    </source>
</evidence>
<dbReference type="GO" id="GO:0000287">
    <property type="term" value="F:magnesium ion binding"/>
    <property type="evidence" value="ECO:0007669"/>
    <property type="project" value="UniProtKB-UniRule"/>
</dbReference>
<dbReference type="GO" id="GO:0016787">
    <property type="term" value="F:hydrolase activity"/>
    <property type="evidence" value="ECO:0007669"/>
    <property type="project" value="UniProtKB-KW"/>
</dbReference>
<evidence type="ECO:0000256" key="5">
    <source>
        <dbReference type="ARBA" id="ARBA00022801"/>
    </source>
</evidence>
<organism evidence="10 11">
    <name type="scientific">Geodermatophilus africanus</name>
    <dbReference type="NCBI Taxonomy" id="1137993"/>
    <lineage>
        <taxon>Bacteria</taxon>
        <taxon>Bacillati</taxon>
        <taxon>Actinomycetota</taxon>
        <taxon>Actinomycetes</taxon>
        <taxon>Geodermatophilales</taxon>
        <taxon>Geodermatophilaceae</taxon>
        <taxon>Geodermatophilus</taxon>
    </lineage>
</organism>
<keyword evidence="2 8" id="KW-1277">Toxin-antitoxin system</keyword>
<evidence type="ECO:0000313" key="11">
    <source>
        <dbReference type="Proteomes" id="UP000198921"/>
    </source>
</evidence>
<dbReference type="Pfam" id="PF01850">
    <property type="entry name" value="PIN"/>
    <property type="match status" value="1"/>
</dbReference>
<dbReference type="Gene3D" id="3.40.50.1010">
    <property type="entry name" value="5'-nuclease"/>
    <property type="match status" value="1"/>
</dbReference>
<dbReference type="HAMAP" id="MF_00265">
    <property type="entry name" value="VapC_Nob1"/>
    <property type="match status" value="1"/>
</dbReference>
<evidence type="ECO:0000256" key="1">
    <source>
        <dbReference type="ARBA" id="ARBA00001946"/>
    </source>
</evidence>
<sequence>MAVVARYLLDTSAAARAPAPPVADRVVPLLSAGLLATCAALDLEALYSARSPREYRQVRADRRLAYEYLPTEDEDWQRALQVQAALAEAGRWRGVGLADLVISAVAERHRVTVLHYDGDYDGVAAVTGQSTEWVVPAGSVP</sequence>
<feature type="domain" description="PIN" evidence="9">
    <location>
        <begin position="7"/>
        <end position="124"/>
    </location>
</feature>
<dbReference type="PANTHER" id="PTHR33653">
    <property type="entry name" value="RIBONUCLEASE VAPC2"/>
    <property type="match status" value="1"/>
</dbReference>
<evidence type="ECO:0000256" key="7">
    <source>
        <dbReference type="ARBA" id="ARBA00038093"/>
    </source>
</evidence>
<dbReference type="RefSeq" id="WP_091162053.1">
    <property type="nucleotide sequence ID" value="NZ_FNOT01000026.1"/>
</dbReference>
<protein>
    <recommendedName>
        <fullName evidence="8">Ribonuclease VapC</fullName>
        <shortName evidence="8">RNase VapC</shortName>
        <ecNumber evidence="8">3.1.-.-</ecNumber>
    </recommendedName>
    <alternativeName>
        <fullName evidence="8">Toxin VapC</fullName>
    </alternativeName>
</protein>
<evidence type="ECO:0000256" key="4">
    <source>
        <dbReference type="ARBA" id="ARBA00022723"/>
    </source>
</evidence>
<dbReference type="InterPro" id="IPR022907">
    <property type="entry name" value="VapC_family"/>
</dbReference>
<keyword evidence="8" id="KW-0800">Toxin</keyword>
<keyword evidence="5 8" id="KW-0378">Hydrolase</keyword>
<dbReference type="InterPro" id="IPR050556">
    <property type="entry name" value="Type_II_TA_system_RNase"/>
</dbReference>
<dbReference type="GO" id="GO:0090729">
    <property type="term" value="F:toxin activity"/>
    <property type="evidence" value="ECO:0007669"/>
    <property type="project" value="UniProtKB-KW"/>
</dbReference>
<proteinExistence type="inferred from homology"/>
<dbReference type="PANTHER" id="PTHR33653:SF1">
    <property type="entry name" value="RIBONUCLEASE VAPC2"/>
    <property type="match status" value="1"/>
</dbReference>
<dbReference type="Proteomes" id="UP000198921">
    <property type="component" value="Unassembled WGS sequence"/>
</dbReference>
<evidence type="ECO:0000256" key="8">
    <source>
        <dbReference type="HAMAP-Rule" id="MF_00265"/>
    </source>
</evidence>
<reference evidence="11" key="1">
    <citation type="submission" date="2016-10" db="EMBL/GenBank/DDBJ databases">
        <authorList>
            <person name="Varghese N."/>
            <person name="Submissions S."/>
        </authorList>
    </citation>
    <scope>NUCLEOTIDE SEQUENCE [LARGE SCALE GENOMIC DNA]</scope>
    <source>
        <strain evidence="11">DSM 45422</strain>
    </source>
</reference>
<comment type="function">
    <text evidence="8">Toxic component of a toxin-antitoxin (TA) system. An RNase.</text>
</comment>
<name>A0A1H3QVD6_9ACTN</name>
<keyword evidence="6 8" id="KW-0460">Magnesium</keyword>
<keyword evidence="4 8" id="KW-0479">Metal-binding</keyword>
<evidence type="ECO:0000256" key="2">
    <source>
        <dbReference type="ARBA" id="ARBA00022649"/>
    </source>
</evidence>
<dbReference type="STRING" id="1137993.SAMN05660209_04922"/>
<keyword evidence="3 8" id="KW-0540">Nuclease</keyword>
<feature type="binding site" evidence="8">
    <location>
        <position position="99"/>
    </location>
    <ligand>
        <name>Mg(2+)</name>
        <dbReference type="ChEBI" id="CHEBI:18420"/>
    </ligand>
</feature>
<dbReference type="InterPro" id="IPR002716">
    <property type="entry name" value="PIN_dom"/>
</dbReference>